<protein>
    <recommendedName>
        <fullName evidence="1">Halobacterial output domain-containing protein</fullName>
    </recommendedName>
</protein>
<feature type="domain" description="Halobacterial output" evidence="1">
    <location>
        <begin position="31"/>
        <end position="114"/>
    </location>
</feature>
<comment type="caution">
    <text evidence="2">The sequence shown here is derived from an EMBL/GenBank/DDBJ whole genome shotgun (WGS) entry which is preliminary data.</text>
</comment>
<evidence type="ECO:0000259" key="1">
    <source>
        <dbReference type="Pfam" id="PF18545"/>
    </source>
</evidence>
<proteinExistence type="predicted"/>
<dbReference type="EMBL" id="VZUS01000001">
    <property type="protein sequence ID" value="KAB1187407.1"/>
    <property type="molecule type" value="Genomic_DNA"/>
</dbReference>
<sequence>MDETRVLQGNDVGWNTGTTEEVVARHDWDGRDTLAVTIVTAAAQLKDVDAVELPPLSDIINPDALDRVFAQPVRAPATSGAVERGTMSPARAHVRFRYAACDVTVWADGTVIVKSA</sequence>
<dbReference type="Pfam" id="PF18545">
    <property type="entry name" value="HalOD1"/>
    <property type="match status" value="1"/>
</dbReference>
<evidence type="ECO:0000313" key="2">
    <source>
        <dbReference type="EMBL" id="KAB1187407.1"/>
    </source>
</evidence>
<dbReference type="InterPro" id="IPR040624">
    <property type="entry name" value="HalOD1"/>
</dbReference>
<organism evidence="2">
    <name type="scientific">Haloferax sp. CBA1149</name>
    <dbReference type="NCBI Taxonomy" id="2650753"/>
    <lineage>
        <taxon>Archaea</taxon>
        <taxon>Methanobacteriati</taxon>
        <taxon>Methanobacteriota</taxon>
        <taxon>Stenosarchaea group</taxon>
        <taxon>Halobacteria</taxon>
        <taxon>Halobacteriales</taxon>
        <taxon>Haloferacaceae</taxon>
        <taxon>Haloferax</taxon>
    </lineage>
</organism>
<dbReference type="RefSeq" id="WP_151136027.1">
    <property type="nucleotide sequence ID" value="NZ_VZUS01000001.1"/>
</dbReference>
<reference evidence="2" key="1">
    <citation type="submission" date="2019-09" db="EMBL/GenBank/DDBJ databases">
        <title>Genomic analysis of Haloferax sp. CBA1149.</title>
        <authorList>
            <person name="Roh S.W."/>
        </authorList>
    </citation>
    <scope>NUCLEOTIDE SEQUENCE</scope>
    <source>
        <strain evidence="2">CBA1149</strain>
    </source>
</reference>
<accession>A0A643JYK7</accession>
<gene>
    <name evidence="2" type="ORF">Hfx1149_04930</name>
</gene>
<name>A0A643JYK7_9EURY</name>
<dbReference type="AlphaFoldDB" id="A0A643JYK7"/>